<keyword evidence="2" id="KW-1185">Reference proteome</keyword>
<evidence type="ECO:0000313" key="2">
    <source>
        <dbReference type="Proteomes" id="UP001153069"/>
    </source>
</evidence>
<accession>A0A9N8EWE7</accession>
<protein>
    <submittedName>
        <fullName evidence="1">Uncharacterized protein</fullName>
    </submittedName>
</protein>
<organism evidence="1 2">
    <name type="scientific">Seminavis robusta</name>
    <dbReference type="NCBI Taxonomy" id="568900"/>
    <lineage>
        <taxon>Eukaryota</taxon>
        <taxon>Sar</taxon>
        <taxon>Stramenopiles</taxon>
        <taxon>Ochrophyta</taxon>
        <taxon>Bacillariophyta</taxon>
        <taxon>Bacillariophyceae</taxon>
        <taxon>Bacillariophycidae</taxon>
        <taxon>Naviculales</taxon>
        <taxon>Naviculaceae</taxon>
        <taxon>Seminavis</taxon>
    </lineage>
</organism>
<sequence length="532" mass="58016">MSNFSSDFFLSSALAPSNHGSIPIRTLLGKRSPSPQAMGAAGEGILHKRLATANDLTARASLATANVDWFADSVVVYQRRRAAELNALASLQAANTARVLPTTTHSALLNSTAIPGRATLSPRARGVAMLLQARREAPSASTAALLNLFPSASAAPAPTPHMNSLVAQANLRRMSAQMTATASPGMVALGDAPDPVGLSLPQTARASPNPLDEEVARSKLPCMPLASEEDHNWLSEFHTFVRNEIVEVCFATADDVAARNISQQVFLNQVGIRCKCCADMNPAEKAPRAMAFPSSIAQIYQSFTMMLREHFTRCSGMPEDIKEKIVALKQGKTAQGATNSKEFWEHSAKGLGMRDTEKGIIMTERTRAAAKSLLPYGADAAQQQLQKDEPIQVIFDDEKEMAQSDYNFTLLRQVQRVHLHADECRGNRKTLQVGLPGLACKHCSLVGRMGQSRVFPVKKRTLSTKLEDMYQHLMRCTVCPSETKELLKIQRPTKIDFSKERKLYSLVWTRVKKNPDAGRPRASARPAAVTSA</sequence>
<reference evidence="1" key="1">
    <citation type="submission" date="2020-06" db="EMBL/GenBank/DDBJ databases">
        <authorList>
            <consortium name="Plant Systems Biology data submission"/>
        </authorList>
    </citation>
    <scope>NUCLEOTIDE SEQUENCE</scope>
    <source>
        <strain evidence="1">D6</strain>
    </source>
</reference>
<gene>
    <name evidence="1" type="ORF">SEMRO_2123_G315560.1</name>
</gene>
<dbReference type="Proteomes" id="UP001153069">
    <property type="component" value="Unassembled WGS sequence"/>
</dbReference>
<proteinExistence type="predicted"/>
<dbReference type="EMBL" id="CAICTM010002121">
    <property type="protein sequence ID" value="CAB9528003.1"/>
    <property type="molecule type" value="Genomic_DNA"/>
</dbReference>
<dbReference type="AlphaFoldDB" id="A0A9N8EWE7"/>
<name>A0A9N8EWE7_9STRA</name>
<comment type="caution">
    <text evidence="1">The sequence shown here is derived from an EMBL/GenBank/DDBJ whole genome shotgun (WGS) entry which is preliminary data.</text>
</comment>
<evidence type="ECO:0000313" key="1">
    <source>
        <dbReference type="EMBL" id="CAB9528003.1"/>
    </source>
</evidence>